<dbReference type="NCBIfam" id="TIGR03265">
    <property type="entry name" value="PhnT2"/>
    <property type="match status" value="1"/>
</dbReference>
<dbReference type="InterPro" id="IPR017666">
    <property type="entry name" value="AminoethylPonate_ABC_PhnT2"/>
</dbReference>
<evidence type="ECO:0000256" key="1">
    <source>
        <dbReference type="ARBA" id="ARBA00022448"/>
    </source>
</evidence>
<dbReference type="EMBL" id="QXHD01000004">
    <property type="protein sequence ID" value="NEZ58415.1"/>
    <property type="molecule type" value="Genomic_DNA"/>
</dbReference>
<dbReference type="InterPro" id="IPR003439">
    <property type="entry name" value="ABC_transporter-like_ATP-bd"/>
</dbReference>
<keyword evidence="12" id="KW-1185">Reference proteome</keyword>
<protein>
    <recommendedName>
        <fullName evidence="8">ABC-type quaternary amine transporter</fullName>
        <ecNumber evidence="8">7.6.2.9</ecNumber>
    </recommendedName>
</protein>
<dbReference type="EC" id="7.6.2.9" evidence="8"/>
<proteinExistence type="predicted"/>
<keyword evidence="1" id="KW-0813">Transport</keyword>
<keyword evidence="5 11" id="KW-0067">ATP-binding</keyword>
<evidence type="ECO:0000256" key="4">
    <source>
        <dbReference type="ARBA" id="ARBA00022741"/>
    </source>
</evidence>
<dbReference type="Gene3D" id="2.40.50.100">
    <property type="match status" value="1"/>
</dbReference>
<dbReference type="InterPro" id="IPR017871">
    <property type="entry name" value="ABC_transporter-like_CS"/>
</dbReference>
<dbReference type="AlphaFoldDB" id="A0A6M0RQ95"/>
<keyword evidence="6" id="KW-1278">Translocase</keyword>
<comment type="caution">
    <text evidence="11">The sequence shown here is derived from an EMBL/GenBank/DDBJ whole genome shotgun (WGS) entry which is preliminary data.</text>
</comment>
<dbReference type="GO" id="GO:0016887">
    <property type="term" value="F:ATP hydrolysis activity"/>
    <property type="evidence" value="ECO:0007669"/>
    <property type="project" value="InterPro"/>
</dbReference>
<evidence type="ECO:0000256" key="3">
    <source>
        <dbReference type="ARBA" id="ARBA00022519"/>
    </source>
</evidence>
<dbReference type="PROSITE" id="PS50893">
    <property type="entry name" value="ABC_TRANSPORTER_2"/>
    <property type="match status" value="1"/>
</dbReference>
<dbReference type="PANTHER" id="PTHR42781">
    <property type="entry name" value="SPERMIDINE/PUTRESCINE IMPORT ATP-BINDING PROTEIN POTA"/>
    <property type="match status" value="1"/>
</dbReference>
<evidence type="ECO:0000313" key="12">
    <source>
        <dbReference type="Proteomes" id="UP000481033"/>
    </source>
</evidence>
<accession>A0A6M0RQ95</accession>
<dbReference type="PROSITE" id="PS00211">
    <property type="entry name" value="ABC_TRANSPORTER_1"/>
    <property type="match status" value="1"/>
</dbReference>
<dbReference type="InterPro" id="IPR008995">
    <property type="entry name" value="Mo/tungstate-bd_C_term_dom"/>
</dbReference>
<organism evidence="11 12">
    <name type="scientific">Adonisia turfae CCMR0081</name>
    <dbReference type="NCBI Taxonomy" id="2292702"/>
    <lineage>
        <taxon>Bacteria</taxon>
        <taxon>Bacillati</taxon>
        <taxon>Cyanobacteriota</taxon>
        <taxon>Adonisia</taxon>
        <taxon>Adonisia turfae</taxon>
    </lineage>
</organism>
<dbReference type="GO" id="GO:0005524">
    <property type="term" value="F:ATP binding"/>
    <property type="evidence" value="ECO:0007669"/>
    <property type="project" value="UniProtKB-KW"/>
</dbReference>
<gene>
    <name evidence="11" type="ORF">DXZ20_22765</name>
</gene>
<name>A0A6M0RQ95_9CYAN</name>
<keyword evidence="7" id="KW-0472">Membrane</keyword>
<dbReference type="InterPro" id="IPR027417">
    <property type="entry name" value="P-loop_NTPase"/>
</dbReference>
<evidence type="ECO:0000259" key="10">
    <source>
        <dbReference type="PROSITE" id="PS50893"/>
    </source>
</evidence>
<dbReference type="PANTHER" id="PTHR42781:SF5">
    <property type="entry name" value="PUTRESCINE TRANSPORT ATP-BINDING PROTEIN POTG"/>
    <property type="match status" value="1"/>
</dbReference>
<feature type="domain" description="ABC transporter" evidence="10">
    <location>
        <begin position="40"/>
        <end position="270"/>
    </location>
</feature>
<feature type="region of interest" description="Disordered" evidence="9">
    <location>
        <begin position="1"/>
        <end position="24"/>
    </location>
</feature>
<dbReference type="Pfam" id="PF00005">
    <property type="entry name" value="ABC_tran"/>
    <property type="match status" value="1"/>
</dbReference>
<evidence type="ECO:0000256" key="9">
    <source>
        <dbReference type="SAM" id="MobiDB-lite"/>
    </source>
</evidence>
<dbReference type="SMART" id="SM00382">
    <property type="entry name" value="AAA"/>
    <property type="match status" value="1"/>
</dbReference>
<dbReference type="RefSeq" id="WP_163664907.1">
    <property type="nucleotide sequence ID" value="NZ_QXHD01000004.1"/>
</dbReference>
<dbReference type="InterPro" id="IPR003593">
    <property type="entry name" value="AAA+_ATPase"/>
</dbReference>
<evidence type="ECO:0000256" key="7">
    <source>
        <dbReference type="ARBA" id="ARBA00023136"/>
    </source>
</evidence>
<sequence>MHSPNEPKVSSQSIPSVDSDPLVQRHGTVVTTERQAEPYLRIENAYKQFGSFVALKAIYLDVYPGELVCLLGPSGCGKSTLLRIISGLDPQTSGRVIQNGKDVSALPPYQRDFGIVFQSYALFPNLTAAQNIAYGLENAGHPKEQVTARVTELLDKVGLGQIGHKYPAQMSGGQQQRVALARALALSPGLLLLDEPLSALDAKVRVKLRSEIARIQRELNITTVMVTHDQQEAMAMADRVVVMNNGYLAQVGTAYEIYQQPNSPFVADFIGTMNFLPGQVISTDQVQCGELYLQTPRNDVPTNQAVTLAIRPEDVQVLGKHAPVGLANVLSTVVTGLEFLGSSYQLSLMPIDVVTQSGTEAASPMLVEITTTEALRFDLGLQSQLVIQFPPESIRVFAAEN</sequence>
<evidence type="ECO:0000256" key="8">
    <source>
        <dbReference type="ARBA" id="ARBA00066388"/>
    </source>
</evidence>
<dbReference type="Proteomes" id="UP000481033">
    <property type="component" value="Unassembled WGS sequence"/>
</dbReference>
<dbReference type="SUPFAM" id="SSF50331">
    <property type="entry name" value="MOP-like"/>
    <property type="match status" value="1"/>
</dbReference>
<keyword evidence="3" id="KW-0997">Cell inner membrane</keyword>
<dbReference type="Gene3D" id="3.40.50.300">
    <property type="entry name" value="P-loop containing nucleotide triphosphate hydrolases"/>
    <property type="match status" value="1"/>
</dbReference>
<keyword evidence="4" id="KW-0547">Nucleotide-binding</keyword>
<evidence type="ECO:0000313" key="11">
    <source>
        <dbReference type="EMBL" id="NEZ58415.1"/>
    </source>
</evidence>
<dbReference type="GO" id="GO:0015418">
    <property type="term" value="F:ABC-type quaternary ammonium compound transporting activity"/>
    <property type="evidence" value="ECO:0007669"/>
    <property type="project" value="UniProtKB-EC"/>
</dbReference>
<dbReference type="FunFam" id="3.40.50.300:FF:000425">
    <property type="entry name" value="Probable ABC transporter, ATP-binding subunit"/>
    <property type="match status" value="1"/>
</dbReference>
<dbReference type="InterPro" id="IPR050093">
    <property type="entry name" value="ABC_SmlMolc_Importer"/>
</dbReference>
<evidence type="ECO:0000256" key="6">
    <source>
        <dbReference type="ARBA" id="ARBA00022967"/>
    </source>
</evidence>
<dbReference type="SUPFAM" id="SSF52540">
    <property type="entry name" value="P-loop containing nucleoside triphosphate hydrolases"/>
    <property type="match status" value="1"/>
</dbReference>
<evidence type="ECO:0000256" key="2">
    <source>
        <dbReference type="ARBA" id="ARBA00022475"/>
    </source>
</evidence>
<keyword evidence="2" id="KW-1003">Cell membrane</keyword>
<evidence type="ECO:0000256" key="5">
    <source>
        <dbReference type="ARBA" id="ARBA00022840"/>
    </source>
</evidence>
<reference evidence="11 12" key="1">
    <citation type="journal article" date="2020" name="Microb. Ecol.">
        <title>Ecogenomics of the Marine Benthic Filamentous Cyanobacterium Adonisia.</title>
        <authorList>
            <person name="Walter J.M."/>
            <person name="Coutinho F.H."/>
            <person name="Leomil L."/>
            <person name="Hargreaves P.I."/>
            <person name="Campeao M.E."/>
            <person name="Vieira V.V."/>
            <person name="Silva B.S."/>
            <person name="Fistarol G.O."/>
            <person name="Salomon P.S."/>
            <person name="Sawabe T."/>
            <person name="Mino S."/>
            <person name="Hosokawa M."/>
            <person name="Miyashita H."/>
            <person name="Maruyama F."/>
            <person name="van Verk M.C."/>
            <person name="Dutilh B.E."/>
            <person name="Thompson C.C."/>
            <person name="Thompson F.L."/>
        </authorList>
    </citation>
    <scope>NUCLEOTIDE SEQUENCE [LARGE SCALE GENOMIC DNA]</scope>
    <source>
        <strain evidence="11 12">CCMR0081</strain>
    </source>
</reference>